<dbReference type="Pfam" id="PF09278">
    <property type="entry name" value="MerR-DNA-bind"/>
    <property type="match status" value="1"/>
</dbReference>
<keyword evidence="2" id="KW-0963">Cytoplasm</keyword>
<dbReference type="InterPro" id="IPR009061">
    <property type="entry name" value="DNA-bd_dom_put_sf"/>
</dbReference>
<evidence type="ECO:0000256" key="5">
    <source>
        <dbReference type="ARBA" id="ARBA00023163"/>
    </source>
</evidence>
<evidence type="ECO:0000313" key="8">
    <source>
        <dbReference type="EMBL" id="TCV04431.1"/>
    </source>
</evidence>
<dbReference type="EMBL" id="SMBU01000001">
    <property type="protein sequence ID" value="TCV04431.1"/>
    <property type="molecule type" value="Genomic_DNA"/>
</dbReference>
<dbReference type="CDD" id="cd01108">
    <property type="entry name" value="HTH_CueR"/>
    <property type="match status" value="1"/>
</dbReference>
<dbReference type="InterPro" id="IPR011789">
    <property type="entry name" value="CueR"/>
</dbReference>
<accession>A0A4R3VJ59</accession>
<dbReference type="Proteomes" id="UP000295110">
    <property type="component" value="Unassembled WGS sequence"/>
</dbReference>
<dbReference type="GO" id="GO:0005507">
    <property type="term" value="F:copper ion binding"/>
    <property type="evidence" value="ECO:0007669"/>
    <property type="project" value="InterPro"/>
</dbReference>
<evidence type="ECO:0000256" key="6">
    <source>
        <dbReference type="SAM" id="MobiDB-lite"/>
    </source>
</evidence>
<dbReference type="AlphaFoldDB" id="A0A4R3VJ59"/>
<comment type="caution">
    <text evidence="8">The sequence shown here is derived from an EMBL/GenBank/DDBJ whole genome shotgun (WGS) entry which is preliminary data.</text>
</comment>
<protein>
    <submittedName>
        <fullName evidence="8">MerR family copper efflux transcriptional regulator</fullName>
    </submittedName>
</protein>
<keyword evidence="4" id="KW-0238">DNA-binding</keyword>
<keyword evidence="9" id="KW-1185">Reference proteome</keyword>
<sequence>MNIGEAANASGVSAKMIRHYESVNLLPAAARAASGYRQYSSQDVHTLRFIRRARDTGFSIEQIRDLLSLWQNRERSSRQVRAVAQKHLAELQAKLDEIHAMQAVVREMLDCCQGDERPDCPILKKLASSEGEPDEEPAAGPPAGRKGLLREGKK</sequence>
<feature type="region of interest" description="Disordered" evidence="6">
    <location>
        <begin position="123"/>
        <end position="154"/>
    </location>
</feature>
<keyword evidence="3" id="KW-0805">Transcription regulation</keyword>
<organism evidence="8 9">
    <name type="scientific">Roseateles saccharophilus</name>
    <name type="common">Pseudomonas saccharophila</name>
    <dbReference type="NCBI Taxonomy" id="304"/>
    <lineage>
        <taxon>Bacteria</taxon>
        <taxon>Pseudomonadati</taxon>
        <taxon>Pseudomonadota</taxon>
        <taxon>Betaproteobacteria</taxon>
        <taxon>Burkholderiales</taxon>
        <taxon>Sphaerotilaceae</taxon>
        <taxon>Roseateles</taxon>
    </lineage>
</organism>
<dbReference type="InterPro" id="IPR047057">
    <property type="entry name" value="MerR_fam"/>
</dbReference>
<dbReference type="OrthoDB" id="9808480at2"/>
<comment type="subcellular location">
    <subcellularLocation>
        <location evidence="1">Cytoplasm</location>
    </subcellularLocation>
</comment>
<dbReference type="PRINTS" id="PR00040">
    <property type="entry name" value="HTHMERR"/>
</dbReference>
<dbReference type="PROSITE" id="PS00552">
    <property type="entry name" value="HTH_MERR_1"/>
    <property type="match status" value="1"/>
</dbReference>
<dbReference type="GO" id="GO:0003677">
    <property type="term" value="F:DNA binding"/>
    <property type="evidence" value="ECO:0007669"/>
    <property type="project" value="UniProtKB-KW"/>
</dbReference>
<dbReference type="NCBIfam" id="TIGR02044">
    <property type="entry name" value="CueR"/>
    <property type="match status" value="1"/>
</dbReference>
<dbReference type="InterPro" id="IPR015358">
    <property type="entry name" value="Tscrpt_reg_MerR_DNA-bd"/>
</dbReference>
<evidence type="ECO:0000256" key="1">
    <source>
        <dbReference type="ARBA" id="ARBA00004496"/>
    </source>
</evidence>
<dbReference type="InterPro" id="IPR000551">
    <property type="entry name" value="MerR-type_HTH_dom"/>
</dbReference>
<reference evidence="8 9" key="1">
    <citation type="submission" date="2019-03" db="EMBL/GenBank/DDBJ databases">
        <title>Genomic Encyclopedia of Type Strains, Phase IV (KMG-IV): sequencing the most valuable type-strain genomes for metagenomic binning, comparative biology and taxonomic classification.</title>
        <authorList>
            <person name="Goeker M."/>
        </authorList>
    </citation>
    <scope>NUCLEOTIDE SEQUENCE [LARGE SCALE GENOMIC DNA]</scope>
    <source>
        <strain evidence="8 9">DSM 654</strain>
    </source>
</reference>
<dbReference type="SMART" id="SM00422">
    <property type="entry name" value="HTH_MERR"/>
    <property type="match status" value="1"/>
</dbReference>
<name>A0A4R3VJ59_ROSSA</name>
<evidence type="ECO:0000256" key="3">
    <source>
        <dbReference type="ARBA" id="ARBA00023015"/>
    </source>
</evidence>
<keyword evidence="5" id="KW-0804">Transcription</keyword>
<dbReference type="GO" id="GO:0005737">
    <property type="term" value="C:cytoplasm"/>
    <property type="evidence" value="ECO:0007669"/>
    <property type="project" value="UniProtKB-SubCell"/>
</dbReference>
<evidence type="ECO:0000256" key="2">
    <source>
        <dbReference type="ARBA" id="ARBA00022490"/>
    </source>
</evidence>
<dbReference type="SUPFAM" id="SSF46955">
    <property type="entry name" value="Putative DNA-binding domain"/>
    <property type="match status" value="1"/>
</dbReference>
<dbReference type="PROSITE" id="PS50937">
    <property type="entry name" value="HTH_MERR_2"/>
    <property type="match status" value="1"/>
</dbReference>
<evidence type="ECO:0000313" key="9">
    <source>
        <dbReference type="Proteomes" id="UP000295110"/>
    </source>
</evidence>
<gene>
    <name evidence="8" type="ORF">EV671_1001186</name>
</gene>
<dbReference type="RefSeq" id="WP_132569131.1">
    <property type="nucleotide sequence ID" value="NZ_CBCSGL010000004.1"/>
</dbReference>
<dbReference type="PANTHER" id="PTHR30204:SF94">
    <property type="entry name" value="HEAVY METAL-DEPENDENT TRANSCRIPTIONAL REGULATOR HI_0293-RELATED"/>
    <property type="match status" value="1"/>
</dbReference>
<evidence type="ECO:0000259" key="7">
    <source>
        <dbReference type="PROSITE" id="PS50937"/>
    </source>
</evidence>
<evidence type="ECO:0000256" key="4">
    <source>
        <dbReference type="ARBA" id="ARBA00023125"/>
    </source>
</evidence>
<dbReference type="GO" id="GO:0003700">
    <property type="term" value="F:DNA-binding transcription factor activity"/>
    <property type="evidence" value="ECO:0007669"/>
    <property type="project" value="InterPro"/>
</dbReference>
<dbReference type="Pfam" id="PF00376">
    <property type="entry name" value="MerR"/>
    <property type="match status" value="1"/>
</dbReference>
<dbReference type="PANTHER" id="PTHR30204">
    <property type="entry name" value="REDOX-CYCLING DRUG-SENSING TRANSCRIPTIONAL ACTIVATOR SOXR"/>
    <property type="match status" value="1"/>
</dbReference>
<dbReference type="GO" id="GO:0045893">
    <property type="term" value="P:positive regulation of DNA-templated transcription"/>
    <property type="evidence" value="ECO:0007669"/>
    <property type="project" value="InterPro"/>
</dbReference>
<proteinExistence type="predicted"/>
<dbReference type="Gene3D" id="1.10.1660.10">
    <property type="match status" value="1"/>
</dbReference>
<feature type="domain" description="HTH merR-type" evidence="7">
    <location>
        <begin position="1"/>
        <end position="69"/>
    </location>
</feature>